<dbReference type="STRING" id="279113.CPter91_2927"/>
<dbReference type="AlphaFoldDB" id="A0A127Q5G8"/>
<protein>
    <recommendedName>
        <fullName evidence="3">Glycosyltransferase 9 family protein</fullName>
    </recommendedName>
</protein>
<evidence type="ECO:0008006" key="3">
    <source>
        <dbReference type="Google" id="ProtNLM"/>
    </source>
</evidence>
<proteinExistence type="predicted"/>
<reference evidence="1 2" key="1">
    <citation type="submission" date="2015-11" db="EMBL/GenBank/DDBJ databases">
        <title>Exploring the genomic traits of fungus-feeding bacterial genus Collimonas.</title>
        <authorList>
            <person name="Song C."/>
            <person name="Schmidt R."/>
            <person name="de Jager V."/>
            <person name="Krzyzanowska D."/>
            <person name="Jongedijk E."/>
            <person name="Cankar K."/>
            <person name="Beekwilder J."/>
            <person name="van Veen A."/>
            <person name="de Boer W."/>
            <person name="van Veen J.A."/>
            <person name="Garbeva P."/>
        </authorList>
    </citation>
    <scope>NUCLEOTIDE SEQUENCE [LARGE SCALE GENOMIC DNA]</scope>
    <source>
        <strain evidence="1 2">Ter91</strain>
    </source>
</reference>
<gene>
    <name evidence="1" type="ORF">CPter91_2927</name>
</gene>
<name>A0A127Q5G8_9BURK</name>
<dbReference type="PATRIC" id="fig|279113.9.peg.2891"/>
<evidence type="ECO:0000313" key="1">
    <source>
        <dbReference type="EMBL" id="AMP05273.1"/>
    </source>
</evidence>
<dbReference type="EMBL" id="CP013234">
    <property type="protein sequence ID" value="AMP05273.1"/>
    <property type="molecule type" value="Genomic_DNA"/>
</dbReference>
<dbReference type="Gene3D" id="3.40.50.2000">
    <property type="entry name" value="Glycogen Phosphorylase B"/>
    <property type="match status" value="1"/>
</dbReference>
<dbReference type="Proteomes" id="UP000074561">
    <property type="component" value="Chromosome"/>
</dbReference>
<dbReference type="InterPro" id="IPR011990">
    <property type="entry name" value="TPR-like_helical_dom_sf"/>
</dbReference>
<dbReference type="SUPFAM" id="SSF48452">
    <property type="entry name" value="TPR-like"/>
    <property type="match status" value="1"/>
</dbReference>
<dbReference type="KEGG" id="cpra:CPter91_2927"/>
<evidence type="ECO:0000313" key="2">
    <source>
        <dbReference type="Proteomes" id="UP000074561"/>
    </source>
</evidence>
<accession>A0A127Q5G8</accession>
<dbReference type="SUPFAM" id="SSF53756">
    <property type="entry name" value="UDP-Glycosyltransferase/glycogen phosphorylase"/>
    <property type="match status" value="1"/>
</dbReference>
<dbReference type="Gene3D" id="1.25.40.10">
    <property type="entry name" value="Tetratricopeptide repeat domain"/>
    <property type="match status" value="1"/>
</dbReference>
<organism evidence="1 2">
    <name type="scientific">Collimonas pratensis</name>
    <dbReference type="NCBI Taxonomy" id="279113"/>
    <lineage>
        <taxon>Bacteria</taxon>
        <taxon>Pseudomonadati</taxon>
        <taxon>Pseudomonadota</taxon>
        <taxon>Betaproteobacteria</taxon>
        <taxon>Burkholderiales</taxon>
        <taxon>Oxalobacteraceae</taxon>
        <taxon>Collimonas</taxon>
    </lineage>
</organism>
<sequence length="487" mass="54637">MLCEASLKLADAGFASEILASHLNFIEDISKATVLLHQFCDHCTAEQLRRVLPGLHYTPQQYCDLGQYLSGLRKFDLAETVGDSWEDDHPSSMAGSASSFLPWVYWRQLRYEKALTCFESNYSKYAHSDDLVGQAIVLGFMGRYADSAARYKELETIQPISGDACKPLAMALFGSGDVRGAMERHEGRVLGPAFVEKAPPDLPRWNGDQLQGGLLVLLDPGWSIGDYLMYARYIPLLRRKVARVRIEAPADMHAVLRAAYPEAELVTHIDTGECEAYAWLMSLPVALQLWSTVGETLPWLRPDEERTMHWKRWWAQQDDGATVPRPRIGLCWRGNPNTYHDRFRSIAFEDFVPLLAARSNIDWVNLQLGSNERPGNTMLEALGSRWLDPMPGVTDFMDTAALIATLDCVLTIDSAVAHICGSTGVHMVLLVPIWGEWRWQTGEHSLWYPNATLVRTPADSSFRHTIMGLANEWPEKNDISGSAGGRR</sequence>